<dbReference type="Proteomes" id="UP000256645">
    <property type="component" value="Unassembled WGS sequence"/>
</dbReference>
<evidence type="ECO:0000256" key="1">
    <source>
        <dbReference type="ARBA" id="ARBA00004123"/>
    </source>
</evidence>
<feature type="compositionally biased region" description="Polar residues" evidence="3">
    <location>
        <begin position="162"/>
        <end position="171"/>
    </location>
</feature>
<proteinExistence type="predicted"/>
<gene>
    <name evidence="4" type="ORF">BP6252_08265</name>
</gene>
<organism evidence="4 5">
    <name type="scientific">Coleophoma cylindrospora</name>
    <dbReference type="NCBI Taxonomy" id="1849047"/>
    <lineage>
        <taxon>Eukaryota</taxon>
        <taxon>Fungi</taxon>
        <taxon>Dikarya</taxon>
        <taxon>Ascomycota</taxon>
        <taxon>Pezizomycotina</taxon>
        <taxon>Leotiomycetes</taxon>
        <taxon>Helotiales</taxon>
        <taxon>Dermateaceae</taxon>
        <taxon>Coleophoma</taxon>
    </lineage>
</organism>
<evidence type="ECO:0000313" key="4">
    <source>
        <dbReference type="EMBL" id="RDW69245.1"/>
    </source>
</evidence>
<sequence>MHEPKAVAECSCVQAGSDDAKPAAPSSSSLTGKSIRFRHGSSARYDQDFPPGQQWVKISGKLRSEFVDETLDLNEYYGQAIAPVERDSTLRPLCLPLPATSCEHDHLERGIPAADAASTTSWVSVRHEDIEREHVAPGTLHDDTPTVLPSFNDQFRDVLTSSNTRTLNSPHPNLALPSPDTPHSHVVTSPSVLSQSTNTPRTQSLIRSDPISVVGPNLDEQEACLLRYFIENLARWFDLCDPDSHFATVVPQRAISCPPLLYAIFTASARHLCRLPQHKVDGEVVYLGRRLPHLHKETAIEYHNKCIEHLVSLSSNADAVFDQNLLAASVILRFYEEVDAPFNGGDFETGLRGTQVFIDAQVDVADTSVHDTGLRRAAIRVAYRQEIVMAFTTQRSFRFPTKWSEDYRSLIPADDYTWAHRAVVHCADVLTYCFGEHRVINEDYDELVQYHRAWSQLRPQGFNPIFESELGTTSGDAYPEIWLFSDCHVIGIQHHDLAKILLTVYDPRLPRLGPSQRRAALKIEAELKSIVRRVCGIALSNRSTLPAMNTACMAIALCGDQFSDLHDQQALLDILHHTDYDNAWPTGEIQEKLKESWGWNTVDN</sequence>
<dbReference type="OrthoDB" id="407832at2759"/>
<dbReference type="InterPro" id="IPR021858">
    <property type="entry name" value="Fun_TF"/>
</dbReference>
<keyword evidence="2" id="KW-0539">Nucleus</keyword>
<evidence type="ECO:0000256" key="3">
    <source>
        <dbReference type="SAM" id="MobiDB-lite"/>
    </source>
</evidence>
<protein>
    <recommendedName>
        <fullName evidence="6">ARCA protein</fullName>
    </recommendedName>
</protein>
<dbReference type="EMBL" id="PDLM01000009">
    <property type="protein sequence ID" value="RDW69245.1"/>
    <property type="molecule type" value="Genomic_DNA"/>
</dbReference>
<dbReference type="Pfam" id="PF11951">
    <property type="entry name" value="Fungal_trans_2"/>
    <property type="match status" value="1"/>
</dbReference>
<evidence type="ECO:0008006" key="6">
    <source>
        <dbReference type="Google" id="ProtNLM"/>
    </source>
</evidence>
<dbReference type="GO" id="GO:0005634">
    <property type="term" value="C:nucleus"/>
    <property type="evidence" value="ECO:0007669"/>
    <property type="project" value="UniProtKB-SubCell"/>
</dbReference>
<feature type="compositionally biased region" description="Polar residues" evidence="3">
    <location>
        <begin position="186"/>
        <end position="203"/>
    </location>
</feature>
<accession>A0A3D8R5C1</accession>
<dbReference type="AlphaFoldDB" id="A0A3D8R5C1"/>
<evidence type="ECO:0000256" key="2">
    <source>
        <dbReference type="ARBA" id="ARBA00023242"/>
    </source>
</evidence>
<dbReference type="PANTHER" id="PTHR37534:SF2">
    <property type="entry name" value="N-ACETYLTRANSFERASE DOMAIN-CONTAINING PROTEIN"/>
    <property type="match status" value="1"/>
</dbReference>
<dbReference type="PANTHER" id="PTHR37534">
    <property type="entry name" value="TRANSCRIPTIONAL ACTIVATOR PROTEIN UGA3"/>
    <property type="match status" value="1"/>
</dbReference>
<evidence type="ECO:0000313" key="5">
    <source>
        <dbReference type="Proteomes" id="UP000256645"/>
    </source>
</evidence>
<comment type="caution">
    <text evidence="4">The sequence shown here is derived from an EMBL/GenBank/DDBJ whole genome shotgun (WGS) entry which is preliminary data.</text>
</comment>
<dbReference type="GO" id="GO:0000976">
    <property type="term" value="F:transcription cis-regulatory region binding"/>
    <property type="evidence" value="ECO:0007669"/>
    <property type="project" value="TreeGrafter"/>
</dbReference>
<feature type="region of interest" description="Disordered" evidence="3">
    <location>
        <begin position="162"/>
        <end position="203"/>
    </location>
</feature>
<dbReference type="GO" id="GO:0003700">
    <property type="term" value="F:DNA-binding transcription factor activity"/>
    <property type="evidence" value="ECO:0007669"/>
    <property type="project" value="TreeGrafter"/>
</dbReference>
<keyword evidence="5" id="KW-1185">Reference proteome</keyword>
<dbReference type="GO" id="GO:0045944">
    <property type="term" value="P:positive regulation of transcription by RNA polymerase II"/>
    <property type="evidence" value="ECO:0007669"/>
    <property type="project" value="TreeGrafter"/>
</dbReference>
<comment type="subcellular location">
    <subcellularLocation>
        <location evidence="1">Nucleus</location>
    </subcellularLocation>
</comment>
<reference evidence="4 5" key="1">
    <citation type="journal article" date="2018" name="IMA Fungus">
        <title>IMA Genome-F 9: Draft genome sequence of Annulohypoxylon stygium, Aspergillus mulundensis, Berkeleyomyces basicola (syn. Thielaviopsis basicola), Ceratocystis smalleyi, two Cercospora beticola strains, Coleophoma cylindrospora, Fusarium fracticaudum, Phialophora cf. hyalina, and Morchella septimelata.</title>
        <authorList>
            <person name="Wingfield B.D."/>
            <person name="Bills G.F."/>
            <person name="Dong Y."/>
            <person name="Huang W."/>
            <person name="Nel W.J."/>
            <person name="Swalarsk-Parry B.S."/>
            <person name="Vaghefi N."/>
            <person name="Wilken P.M."/>
            <person name="An Z."/>
            <person name="de Beer Z.W."/>
            <person name="De Vos L."/>
            <person name="Chen L."/>
            <person name="Duong T.A."/>
            <person name="Gao Y."/>
            <person name="Hammerbacher A."/>
            <person name="Kikkert J.R."/>
            <person name="Li Y."/>
            <person name="Li H."/>
            <person name="Li K."/>
            <person name="Li Q."/>
            <person name="Liu X."/>
            <person name="Ma X."/>
            <person name="Naidoo K."/>
            <person name="Pethybridge S.J."/>
            <person name="Sun J."/>
            <person name="Steenkamp E.T."/>
            <person name="van der Nest M.A."/>
            <person name="van Wyk S."/>
            <person name="Wingfield M.J."/>
            <person name="Xiong C."/>
            <person name="Yue Q."/>
            <person name="Zhang X."/>
        </authorList>
    </citation>
    <scope>NUCLEOTIDE SEQUENCE [LARGE SCALE GENOMIC DNA]</scope>
    <source>
        <strain evidence="4 5">BP6252</strain>
    </source>
</reference>
<name>A0A3D8R5C1_9HELO</name>